<evidence type="ECO:0000313" key="1">
    <source>
        <dbReference type="EMBL" id="WUO49898.1"/>
    </source>
</evidence>
<dbReference type="Gene3D" id="3.40.1000.10">
    <property type="entry name" value="Mog1/PsbP, alpha/beta/alpha sandwich"/>
    <property type="match status" value="1"/>
</dbReference>
<dbReference type="RefSeq" id="WP_328776945.1">
    <property type="nucleotide sequence ID" value="NZ_CP108057.1"/>
</dbReference>
<sequence>MPTTLPVPISFRLPEGWLPASPPEGPDAPGVAFAAVHPVSDAGFTANITIDGEYRPDTATLAQLADESVERLSEVVGAVAVAHRREIDSDGAPAVTQQLTFSAVAGGVRRDLVQSQVYLSLLDVRDPRERAVIRLALTATPAQHETVLADFQDFVRTVRPNSGDEV</sequence>
<proteinExistence type="predicted"/>
<dbReference type="EMBL" id="CP108057">
    <property type="protein sequence ID" value="WUO49898.1"/>
    <property type="molecule type" value="Genomic_DNA"/>
</dbReference>
<reference evidence="1" key="1">
    <citation type="submission" date="2022-10" db="EMBL/GenBank/DDBJ databases">
        <title>The complete genomes of actinobacterial strains from the NBC collection.</title>
        <authorList>
            <person name="Joergensen T.S."/>
            <person name="Alvarez Arevalo M."/>
            <person name="Sterndorff E.B."/>
            <person name="Faurdal D."/>
            <person name="Vuksanovic O."/>
            <person name="Mourched A.-S."/>
            <person name="Charusanti P."/>
            <person name="Shaw S."/>
            <person name="Blin K."/>
            <person name="Weber T."/>
        </authorList>
    </citation>
    <scope>NUCLEOTIDE SEQUENCE</scope>
    <source>
        <strain evidence="1">NBC_00283</strain>
    </source>
</reference>
<evidence type="ECO:0008006" key="3">
    <source>
        <dbReference type="Google" id="ProtNLM"/>
    </source>
</evidence>
<evidence type="ECO:0000313" key="2">
    <source>
        <dbReference type="Proteomes" id="UP001432075"/>
    </source>
</evidence>
<dbReference type="Proteomes" id="UP001432075">
    <property type="component" value="Chromosome"/>
</dbReference>
<organism evidence="1 2">
    <name type="scientific">Streptomyces goshikiensis</name>
    <dbReference type="NCBI Taxonomy" id="1942"/>
    <lineage>
        <taxon>Bacteria</taxon>
        <taxon>Bacillati</taxon>
        <taxon>Actinomycetota</taxon>
        <taxon>Actinomycetes</taxon>
        <taxon>Kitasatosporales</taxon>
        <taxon>Streptomycetaceae</taxon>
        <taxon>Streptomyces</taxon>
    </lineage>
</organism>
<protein>
    <recommendedName>
        <fullName evidence="3">DUF1795 domain-containing protein</fullName>
    </recommendedName>
</protein>
<keyword evidence="2" id="KW-1185">Reference proteome</keyword>
<accession>A0ABZ1RTM8</accession>
<name>A0ABZ1RTM8_9ACTN</name>
<gene>
    <name evidence="1" type="ORF">OHU17_30945</name>
</gene>